<dbReference type="RefSeq" id="WP_092733960.1">
    <property type="nucleotide sequence ID" value="NZ_FMXE01000040.1"/>
</dbReference>
<gene>
    <name evidence="9" type="ORF">SAMN03080617_03916</name>
</gene>
<dbReference type="GO" id="GO:0051301">
    <property type="term" value="P:cell division"/>
    <property type="evidence" value="ECO:0007669"/>
    <property type="project" value="UniProtKB-KW"/>
</dbReference>
<evidence type="ECO:0000256" key="8">
    <source>
        <dbReference type="SAM" id="MobiDB-lite"/>
    </source>
</evidence>
<evidence type="ECO:0000256" key="6">
    <source>
        <dbReference type="ARBA" id="ARBA00023306"/>
    </source>
</evidence>
<feature type="coiled-coil region" evidence="7">
    <location>
        <begin position="29"/>
        <end position="63"/>
    </location>
</feature>
<dbReference type="Gene3D" id="6.10.250.660">
    <property type="match status" value="1"/>
</dbReference>
<dbReference type="Proteomes" id="UP000198756">
    <property type="component" value="Unassembled WGS sequence"/>
</dbReference>
<keyword evidence="10" id="KW-1185">Reference proteome</keyword>
<feature type="compositionally biased region" description="Polar residues" evidence="8">
    <location>
        <begin position="346"/>
        <end position="355"/>
    </location>
</feature>
<dbReference type="InterPro" id="IPR007793">
    <property type="entry name" value="DivIVA_fam"/>
</dbReference>
<evidence type="ECO:0000313" key="10">
    <source>
        <dbReference type="Proteomes" id="UP000198756"/>
    </source>
</evidence>
<dbReference type="OrthoDB" id="9815492at2"/>
<dbReference type="EMBL" id="FMXE01000040">
    <property type="protein sequence ID" value="SDA94531.1"/>
    <property type="molecule type" value="Genomic_DNA"/>
</dbReference>
<evidence type="ECO:0000256" key="5">
    <source>
        <dbReference type="ARBA" id="ARBA00023054"/>
    </source>
</evidence>
<evidence type="ECO:0000256" key="3">
    <source>
        <dbReference type="ARBA" id="ARBA00022490"/>
    </source>
</evidence>
<keyword evidence="4 9" id="KW-0132">Cell division</keyword>
<evidence type="ECO:0000256" key="1">
    <source>
        <dbReference type="ARBA" id="ARBA00004496"/>
    </source>
</evidence>
<dbReference type="STRING" id="279824.SAMN03080617_03916"/>
<evidence type="ECO:0000256" key="7">
    <source>
        <dbReference type="SAM" id="Coils"/>
    </source>
</evidence>
<organism evidence="9 10">
    <name type="scientific">Algoriphagus alkaliphilus</name>
    <dbReference type="NCBI Taxonomy" id="279824"/>
    <lineage>
        <taxon>Bacteria</taxon>
        <taxon>Pseudomonadati</taxon>
        <taxon>Bacteroidota</taxon>
        <taxon>Cytophagia</taxon>
        <taxon>Cytophagales</taxon>
        <taxon>Cyclobacteriaceae</taxon>
        <taxon>Algoriphagus</taxon>
    </lineage>
</organism>
<reference evidence="10" key="1">
    <citation type="submission" date="2016-10" db="EMBL/GenBank/DDBJ databases">
        <authorList>
            <person name="Varghese N."/>
            <person name="Submissions S."/>
        </authorList>
    </citation>
    <scope>NUCLEOTIDE SEQUENCE [LARGE SCALE GENOMIC DNA]</scope>
    <source>
        <strain evidence="10">DSM 22703</strain>
    </source>
</reference>
<dbReference type="PANTHER" id="PTHR35794:SF2">
    <property type="entry name" value="CELL DIVISION PROTEIN DIVIVA"/>
    <property type="match status" value="1"/>
</dbReference>
<evidence type="ECO:0000256" key="2">
    <source>
        <dbReference type="ARBA" id="ARBA00009008"/>
    </source>
</evidence>
<sequence length="355" mass="40217">MKISPTAIRQKAFETAFRGYEKKEVSLFLEEMSVIMEQINQENLDLRSKLQQVESEAKRLKDVEDSLFRTLKTAEDTGASIITEANEAAELIINEANQFAEQSTGQANHYAEMTKKEANQYVERVTKEADQYFQKAQKQADEQARIITSAAEAKAKETIKEIRDSMQSLVRSYEGLLDQREALVKSLKRLSQDALNQIDLSDAHFFRIDGKAYQRAVDELSRSSHFSVANIGILATQAVPPANAESEEQFEEDMSTATLDDDTLETVEALQHELEEQGEIPMDEPMEDLEEEESESVVDEILPEVEDGVSEDEGIEEQEEIEEEIPMPEAPENETEDPKPEELKKSSGSFFDQFD</sequence>
<dbReference type="NCBIfam" id="TIGR03544">
    <property type="entry name" value="DivI1A_domain"/>
    <property type="match status" value="1"/>
</dbReference>
<proteinExistence type="inferred from homology"/>
<evidence type="ECO:0000256" key="4">
    <source>
        <dbReference type="ARBA" id="ARBA00022618"/>
    </source>
</evidence>
<keyword evidence="6" id="KW-0131">Cell cycle</keyword>
<feature type="compositionally biased region" description="Basic and acidic residues" evidence="8">
    <location>
        <begin position="336"/>
        <end position="345"/>
    </location>
</feature>
<accession>A0A1G5ZI17</accession>
<evidence type="ECO:0000313" key="9">
    <source>
        <dbReference type="EMBL" id="SDA94531.1"/>
    </source>
</evidence>
<keyword evidence="5 7" id="KW-0175">Coiled coil</keyword>
<protein>
    <submittedName>
        <fullName evidence="9">Cell division initiation protein</fullName>
    </submittedName>
</protein>
<dbReference type="Pfam" id="PF05103">
    <property type="entry name" value="DivIVA"/>
    <property type="match status" value="1"/>
</dbReference>
<feature type="compositionally biased region" description="Acidic residues" evidence="8">
    <location>
        <begin position="276"/>
        <end position="335"/>
    </location>
</feature>
<comment type="subcellular location">
    <subcellularLocation>
        <location evidence="1">Cytoplasm</location>
    </subcellularLocation>
</comment>
<dbReference type="PANTHER" id="PTHR35794">
    <property type="entry name" value="CELL DIVISION PROTEIN DIVIVA"/>
    <property type="match status" value="1"/>
</dbReference>
<dbReference type="InterPro" id="IPR019933">
    <property type="entry name" value="DivIVA_domain"/>
</dbReference>
<dbReference type="AlphaFoldDB" id="A0A1G5ZI17"/>
<name>A0A1G5ZI17_9BACT</name>
<comment type="similarity">
    <text evidence="2">Belongs to the DivIVA family.</text>
</comment>
<keyword evidence="3" id="KW-0963">Cytoplasm</keyword>
<dbReference type="GO" id="GO:0005737">
    <property type="term" value="C:cytoplasm"/>
    <property type="evidence" value="ECO:0007669"/>
    <property type="project" value="UniProtKB-SubCell"/>
</dbReference>
<feature type="region of interest" description="Disordered" evidence="8">
    <location>
        <begin position="275"/>
        <end position="355"/>
    </location>
</feature>